<dbReference type="InterPro" id="IPR000878">
    <property type="entry name" value="4pyrrol_Mease"/>
</dbReference>
<dbReference type="PANTHER" id="PTHR46111">
    <property type="entry name" value="RIBOSOMAL RNA SMALL SUBUNIT METHYLTRANSFERASE I"/>
    <property type="match status" value="1"/>
</dbReference>
<dbReference type="Pfam" id="PF23016">
    <property type="entry name" value="RsmI_C"/>
    <property type="match status" value="1"/>
</dbReference>
<organism evidence="9 10">
    <name type="scientific">Aerococcus agrisoli</name>
    <dbReference type="NCBI Taxonomy" id="2487350"/>
    <lineage>
        <taxon>Bacteria</taxon>
        <taxon>Bacillati</taxon>
        <taxon>Bacillota</taxon>
        <taxon>Bacilli</taxon>
        <taxon>Lactobacillales</taxon>
        <taxon>Aerococcaceae</taxon>
        <taxon>Aerococcus</taxon>
    </lineage>
</organism>
<dbReference type="FunFam" id="3.40.1010.10:FF:000002">
    <property type="entry name" value="Ribosomal RNA small subunit methyltransferase I"/>
    <property type="match status" value="1"/>
</dbReference>
<evidence type="ECO:0000256" key="2">
    <source>
        <dbReference type="ARBA" id="ARBA00022552"/>
    </source>
</evidence>
<reference evidence="9 10" key="1">
    <citation type="submission" date="2018-11" db="EMBL/GenBank/DDBJ databases">
        <title>Aerococcus sp. SJQ22, whole genome shotgun sequence.</title>
        <authorList>
            <person name="Sun L."/>
            <person name="Gao X."/>
            <person name="Chen W."/>
            <person name="Huang K."/>
        </authorList>
    </citation>
    <scope>NUCLEOTIDE SEQUENCE [LARGE SCALE GENOMIC DNA]</scope>
    <source>
        <strain evidence="9 10">SJQ22</strain>
    </source>
</reference>
<evidence type="ECO:0000256" key="1">
    <source>
        <dbReference type="ARBA" id="ARBA00022490"/>
    </source>
</evidence>
<dbReference type="InterPro" id="IPR014777">
    <property type="entry name" value="4pyrrole_Mease_sub1"/>
</dbReference>
<dbReference type="FunFam" id="3.30.950.10:FF:000002">
    <property type="entry name" value="Ribosomal RNA small subunit methyltransferase I"/>
    <property type="match status" value="1"/>
</dbReference>
<keyword evidence="2 6" id="KW-0698">rRNA processing</keyword>
<feature type="domain" description="Tetrapyrrole methylase" evidence="7">
    <location>
        <begin position="23"/>
        <end position="223"/>
    </location>
</feature>
<dbReference type="SUPFAM" id="SSF53790">
    <property type="entry name" value="Tetrapyrrole methylase"/>
    <property type="match status" value="1"/>
</dbReference>
<dbReference type="OrthoDB" id="9809084at2"/>
<dbReference type="PANTHER" id="PTHR46111:SF1">
    <property type="entry name" value="RIBOSOMAL RNA SMALL SUBUNIT METHYLTRANSFERASE I"/>
    <property type="match status" value="1"/>
</dbReference>
<dbReference type="NCBIfam" id="TIGR00096">
    <property type="entry name" value="16S rRNA (cytidine(1402)-2'-O)-methyltransferase"/>
    <property type="match status" value="1"/>
</dbReference>
<comment type="similarity">
    <text evidence="6">Belongs to the methyltransferase superfamily. RsmI family.</text>
</comment>
<evidence type="ECO:0000259" key="7">
    <source>
        <dbReference type="Pfam" id="PF00590"/>
    </source>
</evidence>
<dbReference type="InterPro" id="IPR035996">
    <property type="entry name" value="4pyrrol_Methylase_sf"/>
</dbReference>
<feature type="domain" description="RsmI HTH" evidence="8">
    <location>
        <begin position="274"/>
        <end position="300"/>
    </location>
</feature>
<comment type="catalytic activity">
    <reaction evidence="6">
        <text>cytidine(1402) in 16S rRNA + S-adenosyl-L-methionine = 2'-O-methylcytidine(1402) in 16S rRNA + S-adenosyl-L-homocysteine + H(+)</text>
        <dbReference type="Rhea" id="RHEA:42924"/>
        <dbReference type="Rhea" id="RHEA-COMP:10285"/>
        <dbReference type="Rhea" id="RHEA-COMP:10286"/>
        <dbReference type="ChEBI" id="CHEBI:15378"/>
        <dbReference type="ChEBI" id="CHEBI:57856"/>
        <dbReference type="ChEBI" id="CHEBI:59789"/>
        <dbReference type="ChEBI" id="CHEBI:74495"/>
        <dbReference type="ChEBI" id="CHEBI:82748"/>
        <dbReference type="EC" id="2.1.1.198"/>
    </reaction>
</comment>
<dbReference type="GO" id="GO:0070677">
    <property type="term" value="F:rRNA (cytosine-2'-O-)-methyltransferase activity"/>
    <property type="evidence" value="ECO:0007669"/>
    <property type="project" value="UniProtKB-UniRule"/>
</dbReference>
<gene>
    <name evidence="6 9" type="primary">rsmI</name>
    <name evidence="9" type="ORF">EF384_03190</name>
</gene>
<accession>A0A3N4GDT4</accession>
<evidence type="ECO:0000259" key="8">
    <source>
        <dbReference type="Pfam" id="PF23016"/>
    </source>
</evidence>
<dbReference type="Pfam" id="PF00590">
    <property type="entry name" value="TP_methylase"/>
    <property type="match status" value="1"/>
</dbReference>
<dbReference type="Gene3D" id="3.30.950.10">
    <property type="entry name" value="Methyltransferase, Cobalt-precorrin-4 Transmethylase, Domain 2"/>
    <property type="match status" value="1"/>
</dbReference>
<dbReference type="CDD" id="cd11648">
    <property type="entry name" value="RsmI"/>
    <property type="match status" value="1"/>
</dbReference>
<dbReference type="HAMAP" id="MF_01877">
    <property type="entry name" value="16SrRNA_methyltr_I"/>
    <property type="match status" value="1"/>
</dbReference>
<keyword evidence="4 6" id="KW-0808">Transferase</keyword>
<evidence type="ECO:0000256" key="4">
    <source>
        <dbReference type="ARBA" id="ARBA00022679"/>
    </source>
</evidence>
<dbReference type="InterPro" id="IPR008189">
    <property type="entry name" value="rRNA_ssu_MeTfrase_I"/>
</dbReference>
<comment type="subcellular location">
    <subcellularLocation>
        <location evidence="6">Cytoplasm</location>
    </subcellularLocation>
</comment>
<keyword evidence="10" id="KW-1185">Reference proteome</keyword>
<dbReference type="PIRSF" id="PIRSF005917">
    <property type="entry name" value="MTase_YraL"/>
    <property type="match status" value="1"/>
</dbReference>
<evidence type="ECO:0000313" key="10">
    <source>
        <dbReference type="Proteomes" id="UP000273977"/>
    </source>
</evidence>
<keyword evidence="3 6" id="KW-0489">Methyltransferase</keyword>
<comment type="caution">
    <text evidence="9">The sequence shown here is derived from an EMBL/GenBank/DDBJ whole genome shotgun (WGS) entry which is preliminary data.</text>
</comment>
<name>A0A3N4GDT4_9LACT</name>
<dbReference type="PROSITE" id="PS01296">
    <property type="entry name" value="RSMI"/>
    <property type="match status" value="1"/>
</dbReference>
<dbReference type="Gene3D" id="3.40.1010.10">
    <property type="entry name" value="Cobalt-precorrin-4 Transmethylase, Domain 1"/>
    <property type="match status" value="1"/>
</dbReference>
<dbReference type="EC" id="2.1.1.198" evidence="6"/>
<keyword evidence="5 6" id="KW-0949">S-adenosyl-L-methionine</keyword>
<proteinExistence type="inferred from homology"/>
<comment type="function">
    <text evidence="6">Catalyzes the 2'-O-methylation of the ribose of cytidine 1402 (C1402) in 16S rRNA.</text>
</comment>
<dbReference type="Proteomes" id="UP000273977">
    <property type="component" value="Unassembled WGS sequence"/>
</dbReference>
<dbReference type="InterPro" id="IPR053910">
    <property type="entry name" value="RsmI_HTH"/>
</dbReference>
<dbReference type="AlphaFoldDB" id="A0A3N4GDT4"/>
<evidence type="ECO:0000256" key="6">
    <source>
        <dbReference type="HAMAP-Rule" id="MF_01877"/>
    </source>
</evidence>
<evidence type="ECO:0000256" key="3">
    <source>
        <dbReference type="ARBA" id="ARBA00022603"/>
    </source>
</evidence>
<dbReference type="InterPro" id="IPR018063">
    <property type="entry name" value="SAM_MeTrfase_RsmI_CS"/>
</dbReference>
<keyword evidence="1 6" id="KW-0963">Cytoplasm</keyword>
<dbReference type="EMBL" id="RKMG01000007">
    <property type="protein sequence ID" value="RPA60949.1"/>
    <property type="molecule type" value="Genomic_DNA"/>
</dbReference>
<dbReference type="GO" id="GO:0005737">
    <property type="term" value="C:cytoplasm"/>
    <property type="evidence" value="ECO:0007669"/>
    <property type="project" value="UniProtKB-SubCell"/>
</dbReference>
<evidence type="ECO:0000256" key="5">
    <source>
        <dbReference type="ARBA" id="ARBA00022691"/>
    </source>
</evidence>
<sequence length="303" mass="33744">MRRDSVLQIQHSFTGPDQGTKGTLYLVPTPIGNLEDMTFRAVNTLKTVDVILAEDTRNTQKLLNHFDITTGQMSYHQHNSQSRIPQIIEMLEAGQNIAQVSDAGMPAISDPGFELVQAAIAANLTVVPLPGANAALTGLIASGLSTDQFAFIGFLPRKKSEKKAFLDNLVNFPYTMMFYESPFRLGQTLEDCQSAFGPDRQVVVVRELTKKFEEITRGSLADLVAHFDENKTIKGEICFYIAGNDDPSTDESLLQAALDDMPIKEQVQWWETHESMSTKDAIKQVAKQTGINKREVYAKYHEI</sequence>
<protein>
    <recommendedName>
        <fullName evidence="6">Ribosomal RNA small subunit methyltransferase I</fullName>
        <ecNumber evidence="6">2.1.1.198</ecNumber>
    </recommendedName>
    <alternativeName>
        <fullName evidence="6">16S rRNA 2'-O-ribose C1402 methyltransferase</fullName>
    </alternativeName>
    <alternativeName>
        <fullName evidence="6">rRNA (cytidine-2'-O-)-methyltransferase RsmI</fullName>
    </alternativeName>
</protein>
<dbReference type="InterPro" id="IPR014776">
    <property type="entry name" value="4pyrrole_Mease_sub2"/>
</dbReference>
<evidence type="ECO:0000313" key="9">
    <source>
        <dbReference type="EMBL" id="RPA60949.1"/>
    </source>
</evidence>